<keyword evidence="2" id="KW-0732">Signal</keyword>
<comment type="caution">
    <text evidence="4">The sequence shown here is derived from an EMBL/GenBank/DDBJ whole genome shotgun (WGS) entry which is preliminary data.</text>
</comment>
<feature type="compositionally biased region" description="Low complexity" evidence="1">
    <location>
        <begin position="80"/>
        <end position="97"/>
    </location>
</feature>
<reference evidence="4 5" key="1">
    <citation type="journal article" date="2017" name="Mol. Biol. Evol.">
        <title>The 4-celled Tetrabaena socialis nuclear genome reveals the essential components for genetic control of cell number at the origin of multicellularity in the volvocine lineage.</title>
        <authorList>
            <person name="Featherston J."/>
            <person name="Arakaki Y."/>
            <person name="Hanschen E.R."/>
            <person name="Ferris P.J."/>
            <person name="Michod R.E."/>
            <person name="Olson B.J.S.C."/>
            <person name="Nozaki H."/>
            <person name="Durand P.M."/>
        </authorList>
    </citation>
    <scope>NUCLEOTIDE SEQUENCE [LARGE SCALE GENOMIC DNA]</scope>
    <source>
        <strain evidence="4 5">NIES-571</strain>
    </source>
</reference>
<dbReference type="AlphaFoldDB" id="A0A2J8AK79"/>
<gene>
    <name evidence="4" type="ORF">TSOC_000117</name>
</gene>
<dbReference type="PROSITE" id="PS01009">
    <property type="entry name" value="CRISP_1"/>
    <property type="match status" value="1"/>
</dbReference>
<dbReference type="PROSITE" id="PS01010">
    <property type="entry name" value="CRISP_2"/>
    <property type="match status" value="1"/>
</dbReference>
<sequence>MGVQLLFLLLVLPCLHAARLRGATLQPLQDDSSNAVRGSRQSRALGANQALGNQARNTVVTVPRRQPKPSRSPRPPQSPDVPGSPLGPAAGAGLPGAPGLPPSSTPPGVPPPPSPPPPEVPEGPRQQRSPRSPSAPPSETALPPPKPPGTRPTPPSPPPTPPSPRRAATAGGIDKGEETSLPPPKHRAPPPPPPAVEKDSLVDPAVLLEAHNAARMLTGAANLTWSSSLAKSAQDWIGGAYSTPTDLTRGVDMWVGEVCNYDFSKPGWGMDTGHWTQVVWRNTRQLGCGYRVCRNGVKGMGNYAATSTELGVLVCHYSPPGNFMGAQPFRDNVHPASPMPSCAGKRR</sequence>
<feature type="chain" id="PRO_5014405584" evidence="2">
    <location>
        <begin position="18"/>
        <end position="347"/>
    </location>
</feature>
<feature type="compositionally biased region" description="Polar residues" evidence="1">
    <location>
        <begin position="50"/>
        <end position="60"/>
    </location>
</feature>
<evidence type="ECO:0000256" key="2">
    <source>
        <dbReference type="SAM" id="SignalP"/>
    </source>
</evidence>
<feature type="compositionally biased region" description="Pro residues" evidence="1">
    <location>
        <begin position="70"/>
        <end position="79"/>
    </location>
</feature>
<dbReference type="InterPro" id="IPR035940">
    <property type="entry name" value="CAP_sf"/>
</dbReference>
<feature type="signal peptide" evidence="2">
    <location>
        <begin position="1"/>
        <end position="17"/>
    </location>
</feature>
<dbReference type="PRINTS" id="PR00837">
    <property type="entry name" value="V5TPXLIKE"/>
</dbReference>
<dbReference type="GO" id="GO:0005576">
    <property type="term" value="C:extracellular region"/>
    <property type="evidence" value="ECO:0007669"/>
    <property type="project" value="InterPro"/>
</dbReference>
<dbReference type="OrthoDB" id="539780at2759"/>
<dbReference type="SMART" id="SM00198">
    <property type="entry name" value="SCP"/>
    <property type="match status" value="1"/>
</dbReference>
<dbReference type="PANTHER" id="PTHR10334">
    <property type="entry name" value="CYSTEINE-RICH SECRETORY PROTEIN-RELATED"/>
    <property type="match status" value="1"/>
</dbReference>
<dbReference type="InterPro" id="IPR014044">
    <property type="entry name" value="CAP_dom"/>
</dbReference>
<dbReference type="InterPro" id="IPR001283">
    <property type="entry name" value="CRISP-related"/>
</dbReference>
<evidence type="ECO:0000256" key="1">
    <source>
        <dbReference type="SAM" id="MobiDB-lite"/>
    </source>
</evidence>
<feature type="compositionally biased region" description="Pro residues" evidence="1">
    <location>
        <begin position="98"/>
        <end position="121"/>
    </location>
</feature>
<dbReference type="InterPro" id="IPR018244">
    <property type="entry name" value="Allrgn_V5/Tpx1_CS"/>
</dbReference>
<dbReference type="SUPFAM" id="SSF55797">
    <property type="entry name" value="PR-1-like"/>
    <property type="match status" value="1"/>
</dbReference>
<dbReference type="Pfam" id="PF00188">
    <property type="entry name" value="CAP"/>
    <property type="match status" value="1"/>
</dbReference>
<feature type="compositionally biased region" description="Low complexity" evidence="1">
    <location>
        <begin position="123"/>
        <end position="132"/>
    </location>
</feature>
<proteinExistence type="predicted"/>
<evidence type="ECO:0000313" key="5">
    <source>
        <dbReference type="Proteomes" id="UP000236333"/>
    </source>
</evidence>
<accession>A0A2J8AK79</accession>
<evidence type="ECO:0000313" key="4">
    <source>
        <dbReference type="EMBL" id="PNH12922.1"/>
    </source>
</evidence>
<keyword evidence="5" id="KW-1185">Reference proteome</keyword>
<dbReference type="Proteomes" id="UP000236333">
    <property type="component" value="Unassembled WGS sequence"/>
</dbReference>
<feature type="compositionally biased region" description="Pro residues" evidence="1">
    <location>
        <begin position="142"/>
        <end position="164"/>
    </location>
</feature>
<dbReference type="Gene3D" id="3.40.33.10">
    <property type="entry name" value="CAP"/>
    <property type="match status" value="1"/>
</dbReference>
<name>A0A2J8AK79_9CHLO</name>
<feature type="region of interest" description="Disordered" evidence="1">
    <location>
        <begin position="45"/>
        <end position="199"/>
    </location>
</feature>
<evidence type="ECO:0000259" key="3">
    <source>
        <dbReference type="SMART" id="SM00198"/>
    </source>
</evidence>
<dbReference type="EMBL" id="PGGS01000002">
    <property type="protein sequence ID" value="PNH12922.1"/>
    <property type="molecule type" value="Genomic_DNA"/>
</dbReference>
<feature type="domain" description="SCP" evidence="3">
    <location>
        <begin position="202"/>
        <end position="325"/>
    </location>
</feature>
<protein>
    <submittedName>
        <fullName evidence="4">Cell wall protein PRY3</fullName>
    </submittedName>
</protein>
<organism evidence="4 5">
    <name type="scientific">Tetrabaena socialis</name>
    <dbReference type="NCBI Taxonomy" id="47790"/>
    <lineage>
        <taxon>Eukaryota</taxon>
        <taxon>Viridiplantae</taxon>
        <taxon>Chlorophyta</taxon>
        <taxon>core chlorophytes</taxon>
        <taxon>Chlorophyceae</taxon>
        <taxon>CS clade</taxon>
        <taxon>Chlamydomonadales</taxon>
        <taxon>Tetrabaenaceae</taxon>
        <taxon>Tetrabaena</taxon>
    </lineage>
</organism>